<dbReference type="STRING" id="749414.SBI_08706"/>
<organism evidence="1 2">
    <name type="scientific">Streptomyces bingchenggensis (strain BCW-1)</name>
    <dbReference type="NCBI Taxonomy" id="749414"/>
    <lineage>
        <taxon>Bacteria</taxon>
        <taxon>Bacillati</taxon>
        <taxon>Actinomycetota</taxon>
        <taxon>Actinomycetes</taxon>
        <taxon>Kitasatosporales</taxon>
        <taxon>Streptomycetaceae</taxon>
        <taxon>Streptomyces</taxon>
    </lineage>
</organism>
<dbReference type="AlphaFoldDB" id="D7BWB4"/>
<dbReference type="PATRIC" id="fig|749414.3.peg.8960"/>
<reference evidence="1 2" key="1">
    <citation type="journal article" date="2010" name="J. Bacteriol.">
        <title>Genome sequence of the milbemycin-producing bacterium Streptomyces bingchenggensis.</title>
        <authorList>
            <person name="Wang X.J."/>
            <person name="Yan Y.J."/>
            <person name="Zhang B."/>
            <person name="An J."/>
            <person name="Wang J.J."/>
            <person name="Tian J."/>
            <person name="Jiang L."/>
            <person name="Chen Y.H."/>
            <person name="Huang S.X."/>
            <person name="Yin M."/>
            <person name="Zhang J."/>
            <person name="Gao A.L."/>
            <person name="Liu C.X."/>
            <person name="Zhu Z.X."/>
            <person name="Xiang W.S."/>
        </authorList>
    </citation>
    <scope>NUCLEOTIDE SEQUENCE [LARGE SCALE GENOMIC DNA]</scope>
    <source>
        <strain evidence="1 2">BCW-1</strain>
    </source>
</reference>
<gene>
    <name evidence="1" type="ordered locus">SBI_08706</name>
</gene>
<dbReference type="RefSeq" id="WP_014181273.1">
    <property type="nucleotide sequence ID" value="NC_016582.1"/>
</dbReference>
<name>D7BWB4_STRBB</name>
<dbReference type="HOGENOM" id="CLU_3173527_0_0_11"/>
<evidence type="ECO:0000313" key="1">
    <source>
        <dbReference type="EMBL" id="ADI11824.1"/>
    </source>
</evidence>
<dbReference type="eggNOG" id="COG2801">
    <property type="taxonomic scope" value="Bacteria"/>
</dbReference>
<dbReference type="KEGG" id="sbh:SBI_08706"/>
<dbReference type="Proteomes" id="UP000000377">
    <property type="component" value="Chromosome"/>
</dbReference>
<keyword evidence="2" id="KW-1185">Reference proteome</keyword>
<protein>
    <submittedName>
        <fullName evidence="1">Uncharacterized protein</fullName>
    </submittedName>
</protein>
<accession>D7BWB4</accession>
<proteinExistence type="predicted"/>
<sequence length="47" mass="5415">MQQARSLTAGLGIRIESLCFLLRERERDGKYGEVFDAVFRAEEVQIL</sequence>
<evidence type="ECO:0000313" key="2">
    <source>
        <dbReference type="Proteomes" id="UP000000377"/>
    </source>
</evidence>
<dbReference type="EMBL" id="CP002047">
    <property type="protein sequence ID" value="ADI11824.1"/>
    <property type="molecule type" value="Genomic_DNA"/>
</dbReference>